<comment type="similarity">
    <text evidence="1">Belongs to the peptidase S12 family.</text>
</comment>
<protein>
    <submittedName>
        <fullName evidence="5">Beta-lactamase family</fullName>
    </submittedName>
</protein>
<dbReference type="Pfam" id="PF11954">
    <property type="entry name" value="DUF3471"/>
    <property type="match status" value="1"/>
</dbReference>
<dbReference type="GeneID" id="59316477"/>
<dbReference type="Pfam" id="PF00144">
    <property type="entry name" value="Beta-lactamase"/>
    <property type="match status" value="1"/>
</dbReference>
<feature type="domain" description="Peptidase S12 Pab87-related C-terminal" evidence="4">
    <location>
        <begin position="561"/>
        <end position="662"/>
    </location>
</feature>
<feature type="domain" description="Beta-lactamase-related" evidence="3">
    <location>
        <begin position="163"/>
        <end position="522"/>
    </location>
</feature>
<dbReference type="PANTHER" id="PTHR46825">
    <property type="entry name" value="D-ALANYL-D-ALANINE-CARBOXYPEPTIDASE/ENDOPEPTIDASE AMPH"/>
    <property type="match status" value="1"/>
</dbReference>
<dbReference type="SUPFAM" id="SSF56601">
    <property type="entry name" value="beta-lactamase/transpeptidase-like"/>
    <property type="match status" value="1"/>
</dbReference>
<evidence type="ECO:0000259" key="3">
    <source>
        <dbReference type="Pfam" id="PF00144"/>
    </source>
</evidence>
<dbReference type="EMBL" id="JAAOAV010000033">
    <property type="protein sequence ID" value="KAF5609628.1"/>
    <property type="molecule type" value="Genomic_DNA"/>
</dbReference>
<evidence type="ECO:0000313" key="6">
    <source>
        <dbReference type="Proteomes" id="UP000547976"/>
    </source>
</evidence>
<dbReference type="InterPro" id="IPR021860">
    <property type="entry name" value="Peptidase_S12_Pab87-rel_C"/>
</dbReference>
<name>A0A8H5Q7N9_GIBSU</name>
<gene>
    <name evidence="5" type="ORF">FSUBG_3835</name>
</gene>
<evidence type="ECO:0000256" key="1">
    <source>
        <dbReference type="ARBA" id="ARBA00038215"/>
    </source>
</evidence>
<dbReference type="RefSeq" id="XP_036540613.1">
    <property type="nucleotide sequence ID" value="XM_036681759.1"/>
</dbReference>
<evidence type="ECO:0000313" key="5">
    <source>
        <dbReference type="EMBL" id="KAF5609628.1"/>
    </source>
</evidence>
<keyword evidence="6" id="KW-1185">Reference proteome</keyword>
<organism evidence="5 6">
    <name type="scientific">Gibberella subglutinans</name>
    <name type="common">Fusarium subglutinans</name>
    <dbReference type="NCBI Taxonomy" id="42677"/>
    <lineage>
        <taxon>Eukaryota</taxon>
        <taxon>Fungi</taxon>
        <taxon>Dikarya</taxon>
        <taxon>Ascomycota</taxon>
        <taxon>Pezizomycotina</taxon>
        <taxon>Sordariomycetes</taxon>
        <taxon>Hypocreomycetidae</taxon>
        <taxon>Hypocreales</taxon>
        <taxon>Nectriaceae</taxon>
        <taxon>Fusarium</taxon>
        <taxon>Fusarium fujikuroi species complex</taxon>
    </lineage>
</organism>
<feature type="signal peptide" evidence="2">
    <location>
        <begin position="1"/>
        <end position="20"/>
    </location>
</feature>
<dbReference type="InterPro" id="IPR001466">
    <property type="entry name" value="Beta-lactam-related"/>
</dbReference>
<dbReference type="PANTHER" id="PTHR46825:SF14">
    <property type="entry name" value="BETA-LACTAMASE-RELATED DOMAIN-CONTAINING PROTEIN"/>
    <property type="match status" value="1"/>
</dbReference>
<evidence type="ECO:0000256" key="2">
    <source>
        <dbReference type="SAM" id="SignalP"/>
    </source>
</evidence>
<keyword evidence="2" id="KW-0732">Signal</keyword>
<reference evidence="5 6" key="1">
    <citation type="submission" date="2020-05" db="EMBL/GenBank/DDBJ databases">
        <title>Identification and distribution of gene clusters putatively required for synthesis of sphingolipid metabolism inhibitors in phylogenetically diverse species of the filamentous fungus Fusarium.</title>
        <authorList>
            <person name="Kim H.-S."/>
            <person name="Busman M."/>
            <person name="Brown D.W."/>
            <person name="Divon H."/>
            <person name="Uhlig S."/>
            <person name="Proctor R.H."/>
        </authorList>
    </citation>
    <scope>NUCLEOTIDE SEQUENCE [LARGE SCALE GENOMIC DNA]</scope>
    <source>
        <strain evidence="5 6">NRRL 66333</strain>
    </source>
</reference>
<dbReference type="AlphaFoldDB" id="A0A8H5Q7N9"/>
<sequence length="671" mass="74341">MDFSWLQNLNLLLGRAVIAATAGGWPAQMIKEVKYILLCLANRRERYGGKGVVTNEHLTKAIHYFDIRNLIHDANQVESDDPTNTPNGFTRHCLRVSDWKGMKAILKAAGVFGSGFELVAGTSGSQLSVLDNIVKMASKYNAILSGGTSTWEEIFNLAEADIEQACLTSGTPGLAIGVMDRDGKVFDKYLGSRDVKQGLRPDADTVFNIGSLCKGFTALAIACLVTDGAAHWDDHVDTFLDELRHTNVGSSTIRDLLCHRAGLCRSDALFIGLNNNLLLTKTQGTTVLASLDISRPPRQEFVYNNFGYHAVGCIIEKVSGMSYGEFLASRILKPLNMTRTFTEQPSNTDQNISGAYLAYHDLKLRGVPTPSISSDTVAFSAGGIRSCMRDLLLFYGSLLQAIATSTKVEELNVNAEELRTIFDAAIPLKDPKALREQSYGMGWARTQLPNQISEITGNSGLLDTYPTIGDLANGPLLLHHAGNNLGCSSTVYLMPELRTGIIVLGNSLGHCDATDWTAQILTQAFLSGKINSTFSQFFTAAALQGRSAMERVQTILDSERHPTEPPGPLTKYQGCFWHKSHQFSISIVLESHGDLTMSLQNRDDEKYSLRHYEQQTFVFNESFDHIIERGQWCRPYWFYKIQFICEDQEVVAIRWRIDETQEDGELFSKAR</sequence>
<comment type="caution">
    <text evidence="5">The sequence shown here is derived from an EMBL/GenBank/DDBJ whole genome shotgun (WGS) entry which is preliminary data.</text>
</comment>
<dbReference type="OrthoDB" id="10250282at2759"/>
<dbReference type="Proteomes" id="UP000547976">
    <property type="component" value="Unassembled WGS sequence"/>
</dbReference>
<dbReference type="InterPro" id="IPR050491">
    <property type="entry name" value="AmpC-like"/>
</dbReference>
<dbReference type="Gene3D" id="3.40.710.10">
    <property type="entry name" value="DD-peptidase/beta-lactamase superfamily"/>
    <property type="match status" value="1"/>
</dbReference>
<accession>A0A8H5Q7N9</accession>
<evidence type="ECO:0000259" key="4">
    <source>
        <dbReference type="Pfam" id="PF11954"/>
    </source>
</evidence>
<proteinExistence type="inferred from homology"/>
<dbReference type="InterPro" id="IPR012338">
    <property type="entry name" value="Beta-lactam/transpept-like"/>
</dbReference>
<feature type="chain" id="PRO_5034712059" evidence="2">
    <location>
        <begin position="21"/>
        <end position="671"/>
    </location>
</feature>